<sequence>MTQFVKFLENESAPPMTTTTTFKRSGSDKNSRASTPTAPIGGLTVELPTFHSNDNDSSANFLKSVLQHKETLLKLGPTERLNSSEADGGKDVKHVALVWKAVDFTKTVAQLEVGDIRSRL</sequence>
<accession>A0A915IGF5</accession>
<feature type="compositionally biased region" description="Polar residues" evidence="1">
    <location>
        <begin position="15"/>
        <end position="24"/>
    </location>
</feature>
<protein>
    <submittedName>
        <fullName evidence="3">Uncharacterized protein</fullName>
    </submittedName>
</protein>
<reference evidence="3" key="1">
    <citation type="submission" date="2022-11" db="UniProtKB">
        <authorList>
            <consortium name="WormBaseParasite"/>
        </authorList>
    </citation>
    <scope>IDENTIFICATION</scope>
</reference>
<name>A0A915IGF5_ROMCU</name>
<dbReference type="WBParaSite" id="nRc.2.0.1.t13195-RA">
    <property type="protein sequence ID" value="nRc.2.0.1.t13195-RA"/>
    <property type="gene ID" value="nRc.2.0.1.g13195"/>
</dbReference>
<dbReference type="Proteomes" id="UP000887565">
    <property type="component" value="Unplaced"/>
</dbReference>
<dbReference type="AlphaFoldDB" id="A0A915IGF5"/>
<proteinExistence type="predicted"/>
<feature type="region of interest" description="Disordered" evidence="1">
    <location>
        <begin position="9"/>
        <end position="42"/>
    </location>
</feature>
<keyword evidence="2" id="KW-1185">Reference proteome</keyword>
<evidence type="ECO:0000256" key="1">
    <source>
        <dbReference type="SAM" id="MobiDB-lite"/>
    </source>
</evidence>
<evidence type="ECO:0000313" key="3">
    <source>
        <dbReference type="WBParaSite" id="nRc.2.0.1.t13195-RA"/>
    </source>
</evidence>
<evidence type="ECO:0000313" key="2">
    <source>
        <dbReference type="Proteomes" id="UP000887565"/>
    </source>
</evidence>
<organism evidence="2 3">
    <name type="scientific">Romanomermis culicivorax</name>
    <name type="common">Nematode worm</name>
    <dbReference type="NCBI Taxonomy" id="13658"/>
    <lineage>
        <taxon>Eukaryota</taxon>
        <taxon>Metazoa</taxon>
        <taxon>Ecdysozoa</taxon>
        <taxon>Nematoda</taxon>
        <taxon>Enoplea</taxon>
        <taxon>Dorylaimia</taxon>
        <taxon>Mermithida</taxon>
        <taxon>Mermithoidea</taxon>
        <taxon>Mermithidae</taxon>
        <taxon>Romanomermis</taxon>
    </lineage>
</organism>